<evidence type="ECO:0000313" key="2">
    <source>
        <dbReference type="Proteomes" id="UP000499080"/>
    </source>
</evidence>
<accession>A0A4Y2TMG6</accession>
<gene>
    <name evidence="1" type="ORF">AVEN_209178_1</name>
</gene>
<dbReference type="EMBL" id="BGPR01029465">
    <property type="protein sequence ID" value="GBO01251.1"/>
    <property type="molecule type" value="Genomic_DNA"/>
</dbReference>
<keyword evidence="2" id="KW-1185">Reference proteome</keyword>
<protein>
    <submittedName>
        <fullName evidence="1">Uncharacterized protein</fullName>
    </submittedName>
</protein>
<sequence>MDWCADSPTRTELGFGKVESLEKRRERPMPYEKQNFVACPVDWSQANFGNYFVNEPPSISIIPNHLPGGLLTYSRKTTKRKPENANRLLLINSHCEWKSLAEENLERRNGMPSL</sequence>
<name>A0A4Y2TMG6_ARAVE</name>
<proteinExistence type="predicted"/>
<reference evidence="1 2" key="1">
    <citation type="journal article" date="2019" name="Sci. Rep.">
        <title>Orb-weaving spider Araneus ventricosus genome elucidates the spidroin gene catalogue.</title>
        <authorList>
            <person name="Kono N."/>
            <person name="Nakamura H."/>
            <person name="Ohtoshi R."/>
            <person name="Moran D.A.P."/>
            <person name="Shinohara A."/>
            <person name="Yoshida Y."/>
            <person name="Fujiwara M."/>
            <person name="Mori M."/>
            <person name="Tomita M."/>
            <person name="Arakawa K."/>
        </authorList>
    </citation>
    <scope>NUCLEOTIDE SEQUENCE [LARGE SCALE GENOMIC DNA]</scope>
</reference>
<dbReference type="Proteomes" id="UP000499080">
    <property type="component" value="Unassembled WGS sequence"/>
</dbReference>
<organism evidence="1 2">
    <name type="scientific">Araneus ventricosus</name>
    <name type="common">Orbweaver spider</name>
    <name type="synonym">Epeira ventricosa</name>
    <dbReference type="NCBI Taxonomy" id="182803"/>
    <lineage>
        <taxon>Eukaryota</taxon>
        <taxon>Metazoa</taxon>
        <taxon>Ecdysozoa</taxon>
        <taxon>Arthropoda</taxon>
        <taxon>Chelicerata</taxon>
        <taxon>Arachnida</taxon>
        <taxon>Araneae</taxon>
        <taxon>Araneomorphae</taxon>
        <taxon>Entelegynae</taxon>
        <taxon>Araneoidea</taxon>
        <taxon>Araneidae</taxon>
        <taxon>Araneus</taxon>
    </lineage>
</organism>
<evidence type="ECO:0000313" key="1">
    <source>
        <dbReference type="EMBL" id="GBO01251.1"/>
    </source>
</evidence>
<comment type="caution">
    <text evidence="1">The sequence shown here is derived from an EMBL/GenBank/DDBJ whole genome shotgun (WGS) entry which is preliminary data.</text>
</comment>
<dbReference type="AlphaFoldDB" id="A0A4Y2TMG6"/>